<gene>
    <name evidence="2" type="ORF">CLV96_3190</name>
</gene>
<dbReference type="InterPro" id="IPR057561">
    <property type="entry name" value="NADase_transloc"/>
</dbReference>
<comment type="caution">
    <text evidence="2">The sequence shown here is derived from an EMBL/GenBank/DDBJ whole genome shotgun (WGS) entry which is preliminary data.</text>
</comment>
<dbReference type="AlphaFoldDB" id="A0A4R8MQM8"/>
<dbReference type="Proteomes" id="UP000294684">
    <property type="component" value="Unassembled WGS sequence"/>
</dbReference>
<reference evidence="2 3" key="1">
    <citation type="submission" date="2019-03" db="EMBL/GenBank/DDBJ databases">
        <title>Genomic Encyclopedia of Archaeal and Bacterial Type Strains, Phase II (KMG-II): from individual species to whole genera.</title>
        <authorList>
            <person name="Goeker M."/>
        </authorList>
    </citation>
    <scope>NUCLEOTIDE SEQUENCE [LARGE SCALE GENOMIC DNA]</scope>
    <source>
        <strain evidence="2 3">DSM 21537</strain>
    </source>
</reference>
<dbReference type="Gene3D" id="2.60.120.260">
    <property type="entry name" value="Galactose-binding domain-like"/>
    <property type="match status" value="1"/>
</dbReference>
<name>A0A4R8MQM8_LEPME</name>
<evidence type="ECO:0000313" key="3">
    <source>
        <dbReference type="Proteomes" id="UP000294684"/>
    </source>
</evidence>
<keyword evidence="3" id="KW-1185">Reference proteome</keyword>
<dbReference type="InterPro" id="IPR008979">
    <property type="entry name" value="Galactose-bd-like_sf"/>
</dbReference>
<protein>
    <recommendedName>
        <fullName evidence="1">NAD glycohydrolase translocation F5/8 type C domain-containing protein</fullName>
    </recommendedName>
</protein>
<accession>A0A4R8MQM8</accession>
<dbReference type="STRING" id="1193051.LEP1GSC017_0091"/>
<dbReference type="SUPFAM" id="SSF49785">
    <property type="entry name" value="Galactose-binding domain-like"/>
    <property type="match status" value="1"/>
</dbReference>
<dbReference type="EMBL" id="SORO01000002">
    <property type="protein sequence ID" value="TDY68672.1"/>
    <property type="molecule type" value="Genomic_DNA"/>
</dbReference>
<evidence type="ECO:0000259" key="1">
    <source>
        <dbReference type="Pfam" id="PF25302"/>
    </source>
</evidence>
<sequence length="347" mass="38434">MDRGFALAYLLNTYKILESLMFKSRFIKVIMLLCLVSLFAVNCKKSKTVLSDAFLIENPGEKKPILTPEGKVKRGEYVTLLEEKDFNGVKFNLVEIKGVSTKGWLEEKNLYEGELKSATVIRDADLYLRPNEKSEKSGKVKAGLVVFVIEEADNFTLIQFPGKKSYILKSDLGDGETVVKTISISGLGAATVSASSQYIQTEGKELDYDPRNAFDGKFQTGWCEGKTGDDGVGESLTVSFPSTIKLTEISLVNGLAKSEESYKNNNRIASIKVEGSYGKTETLDFNDDVFDFQTKTVDLEGSSFKFIITKIHKGKITDTCLSEIKLTGSEKTYSSEPEENYEGTDSN</sequence>
<evidence type="ECO:0000313" key="2">
    <source>
        <dbReference type="EMBL" id="TDY68672.1"/>
    </source>
</evidence>
<proteinExistence type="predicted"/>
<dbReference type="Pfam" id="PF25302">
    <property type="entry name" value="NADase_transloc"/>
    <property type="match status" value="1"/>
</dbReference>
<feature type="domain" description="NAD glycohydrolase translocation F5/8 type C" evidence="1">
    <location>
        <begin position="189"/>
        <end position="326"/>
    </location>
</feature>
<organism evidence="2 3">
    <name type="scientific">Leptospira meyeri</name>
    <dbReference type="NCBI Taxonomy" id="29508"/>
    <lineage>
        <taxon>Bacteria</taxon>
        <taxon>Pseudomonadati</taxon>
        <taxon>Spirochaetota</taxon>
        <taxon>Spirochaetia</taxon>
        <taxon>Leptospirales</taxon>
        <taxon>Leptospiraceae</taxon>
        <taxon>Leptospira</taxon>
    </lineage>
</organism>
<dbReference type="NCBIfam" id="NF047619">
    <property type="entry name" value="NADase_discoid"/>
    <property type="match status" value="1"/>
</dbReference>